<accession>A0ABN7BBE9</accession>
<sequence>MLARSYVWWEGMDSDIEKKIASCEACQLTQNNSSPKVYVPLAKSDTPWQRVHIDFLDTQKAKILLLVDEGSKWVEGWIFGGTSASQVIEKLEECFSRFGYPQVIVSDNGPPFSSRELQHYCASRNIQHIFSPPYHPASNGEGERMVQELKKLMVRSVISEKNSKQKSLANRLSECLAAYRFTPSTVTKSTPAEVMLKFPVRTFLSMLLPNDKFALKSTVSDIQSIRQFKVNDKVLVRNPKQGLYKWVGARVMEKIGTVVYLVRLLSGVVRKVHINQIKKSDLPESSHPPIRGTSEDTWLVPPPSPVSPRRSTATPVTSPSAASPPAPGRPIRIRRPPSFFSSAKYQ</sequence>
<dbReference type="EC" id="2.7.7.49" evidence="1"/>
<feature type="compositionally biased region" description="Low complexity" evidence="2">
    <location>
        <begin position="336"/>
        <end position="346"/>
    </location>
</feature>
<dbReference type="InterPro" id="IPR012337">
    <property type="entry name" value="RNaseH-like_sf"/>
</dbReference>
<feature type="domain" description="Integrase catalytic" evidence="3">
    <location>
        <begin position="43"/>
        <end position="199"/>
    </location>
</feature>
<organism evidence="4 5">
    <name type="scientific">Nesidiocoris tenuis</name>
    <dbReference type="NCBI Taxonomy" id="355587"/>
    <lineage>
        <taxon>Eukaryota</taxon>
        <taxon>Metazoa</taxon>
        <taxon>Ecdysozoa</taxon>
        <taxon>Arthropoda</taxon>
        <taxon>Hexapoda</taxon>
        <taxon>Insecta</taxon>
        <taxon>Pterygota</taxon>
        <taxon>Neoptera</taxon>
        <taxon>Paraneoptera</taxon>
        <taxon>Hemiptera</taxon>
        <taxon>Heteroptera</taxon>
        <taxon>Panheteroptera</taxon>
        <taxon>Cimicomorpha</taxon>
        <taxon>Miridae</taxon>
        <taxon>Dicyphina</taxon>
        <taxon>Nesidiocoris</taxon>
    </lineage>
</organism>
<keyword evidence="5" id="KW-1185">Reference proteome</keyword>
<feature type="region of interest" description="Disordered" evidence="2">
    <location>
        <begin position="280"/>
        <end position="346"/>
    </location>
</feature>
<proteinExistence type="predicted"/>
<gene>
    <name evidence="4" type="ORF">NTJ_14475</name>
</gene>
<dbReference type="InterPro" id="IPR036397">
    <property type="entry name" value="RNaseH_sf"/>
</dbReference>
<dbReference type="Gene3D" id="1.10.340.70">
    <property type="match status" value="1"/>
</dbReference>
<dbReference type="PANTHER" id="PTHR37984">
    <property type="entry name" value="PROTEIN CBG26694"/>
    <property type="match status" value="1"/>
</dbReference>
<dbReference type="InterPro" id="IPR001584">
    <property type="entry name" value="Integrase_cat-core"/>
</dbReference>
<evidence type="ECO:0000313" key="5">
    <source>
        <dbReference type="Proteomes" id="UP001307889"/>
    </source>
</evidence>
<dbReference type="EMBL" id="AP028921">
    <property type="protein sequence ID" value="BET01659.1"/>
    <property type="molecule type" value="Genomic_DNA"/>
</dbReference>
<dbReference type="Pfam" id="PF00665">
    <property type="entry name" value="rve"/>
    <property type="match status" value="1"/>
</dbReference>
<evidence type="ECO:0000256" key="1">
    <source>
        <dbReference type="ARBA" id="ARBA00012493"/>
    </source>
</evidence>
<protein>
    <recommendedName>
        <fullName evidence="1">RNA-directed DNA polymerase</fullName>
        <ecNumber evidence="1">2.7.7.49</ecNumber>
    </recommendedName>
</protein>
<dbReference type="PANTHER" id="PTHR37984:SF5">
    <property type="entry name" value="PROTEIN NYNRIN-LIKE"/>
    <property type="match status" value="1"/>
</dbReference>
<dbReference type="InterPro" id="IPR041588">
    <property type="entry name" value="Integrase_H2C2"/>
</dbReference>
<name>A0ABN7BBE9_9HEMI</name>
<feature type="compositionally biased region" description="Low complexity" evidence="2">
    <location>
        <begin position="307"/>
        <end position="321"/>
    </location>
</feature>
<reference evidence="4 5" key="1">
    <citation type="submission" date="2023-09" db="EMBL/GenBank/DDBJ databases">
        <title>Nesidiocoris tenuis whole genome shotgun sequence.</title>
        <authorList>
            <person name="Shibata T."/>
            <person name="Shimoda M."/>
            <person name="Kobayashi T."/>
            <person name="Uehara T."/>
        </authorList>
    </citation>
    <scope>NUCLEOTIDE SEQUENCE [LARGE SCALE GENOMIC DNA]</scope>
    <source>
        <strain evidence="4 5">Japan</strain>
    </source>
</reference>
<evidence type="ECO:0000313" key="4">
    <source>
        <dbReference type="EMBL" id="BET01659.1"/>
    </source>
</evidence>
<dbReference type="SUPFAM" id="SSF53098">
    <property type="entry name" value="Ribonuclease H-like"/>
    <property type="match status" value="1"/>
</dbReference>
<evidence type="ECO:0000259" key="3">
    <source>
        <dbReference type="PROSITE" id="PS50994"/>
    </source>
</evidence>
<dbReference type="Gene3D" id="3.30.420.10">
    <property type="entry name" value="Ribonuclease H-like superfamily/Ribonuclease H"/>
    <property type="match status" value="1"/>
</dbReference>
<dbReference type="Pfam" id="PF17921">
    <property type="entry name" value="Integrase_H2C2"/>
    <property type="match status" value="1"/>
</dbReference>
<dbReference type="PROSITE" id="PS50994">
    <property type="entry name" value="INTEGRASE"/>
    <property type="match status" value="1"/>
</dbReference>
<dbReference type="InterPro" id="IPR050951">
    <property type="entry name" value="Retrovirus_Pol_polyprotein"/>
</dbReference>
<evidence type="ECO:0000256" key="2">
    <source>
        <dbReference type="SAM" id="MobiDB-lite"/>
    </source>
</evidence>
<dbReference type="Proteomes" id="UP001307889">
    <property type="component" value="Chromosome 13"/>
</dbReference>